<comment type="cofactor">
    <cofactor evidence="8">
        <name>Mn(2+)</name>
        <dbReference type="ChEBI" id="CHEBI:29035"/>
    </cofactor>
    <cofactor evidence="8">
        <name>Fe(2+)</name>
        <dbReference type="ChEBI" id="CHEBI:29033"/>
    </cofactor>
    <text evidence="8">Binds 1 Mn(2+) or Fe(2+) ion per subunit.</text>
</comment>
<dbReference type="PANTHER" id="PTHR33202">
    <property type="entry name" value="ZINC UPTAKE REGULATION PROTEIN"/>
    <property type="match status" value="1"/>
</dbReference>
<evidence type="ECO:0000313" key="10">
    <source>
        <dbReference type="Proteomes" id="UP000249081"/>
    </source>
</evidence>
<keyword evidence="3 7" id="KW-0862">Zinc</keyword>
<feature type="binding site" evidence="7">
    <location>
        <position position="123"/>
    </location>
    <ligand>
        <name>Zn(2+)</name>
        <dbReference type="ChEBI" id="CHEBI:29105"/>
    </ligand>
</feature>
<evidence type="ECO:0000256" key="4">
    <source>
        <dbReference type="ARBA" id="ARBA00023015"/>
    </source>
</evidence>
<keyword evidence="5" id="KW-0238">DNA-binding</keyword>
<comment type="cofactor">
    <cofactor evidence="7">
        <name>Zn(2+)</name>
        <dbReference type="ChEBI" id="CHEBI:29105"/>
    </cofactor>
    <text evidence="7">Binds 1 zinc ion per subunit.</text>
</comment>
<keyword evidence="8" id="KW-0408">Iron</keyword>
<dbReference type="InterPro" id="IPR002481">
    <property type="entry name" value="FUR"/>
</dbReference>
<dbReference type="InterPro" id="IPR036390">
    <property type="entry name" value="WH_DNA-bd_sf"/>
</dbReference>
<evidence type="ECO:0000256" key="3">
    <source>
        <dbReference type="ARBA" id="ARBA00022833"/>
    </source>
</evidence>
<proteinExistence type="inferred from homology"/>
<dbReference type="AlphaFoldDB" id="A0A2W4VXN1"/>
<protein>
    <submittedName>
        <fullName evidence="9">Transcriptional repressor</fullName>
    </submittedName>
</protein>
<dbReference type="InterPro" id="IPR043135">
    <property type="entry name" value="Fur_C"/>
</dbReference>
<reference evidence="9 10" key="2">
    <citation type="submission" date="2018-06" db="EMBL/GenBank/DDBJ databases">
        <title>Metagenomic assembly of (sub)arctic Cyanobacteria and their associated microbiome from non-axenic cultures.</title>
        <authorList>
            <person name="Baurain D."/>
        </authorList>
    </citation>
    <scope>NUCLEOTIDE SEQUENCE [LARGE SCALE GENOMIC DNA]</scope>
    <source>
        <strain evidence="9">ULC041bin1</strain>
    </source>
</reference>
<dbReference type="SUPFAM" id="SSF46785">
    <property type="entry name" value="Winged helix' DNA-binding domain"/>
    <property type="match status" value="1"/>
</dbReference>
<comment type="caution">
    <text evidence="9">The sequence shown here is derived from an EMBL/GenBank/DDBJ whole genome shotgun (WGS) entry which is preliminary data.</text>
</comment>
<dbReference type="GO" id="GO:0045892">
    <property type="term" value="P:negative regulation of DNA-templated transcription"/>
    <property type="evidence" value="ECO:0007669"/>
    <property type="project" value="TreeGrafter"/>
</dbReference>
<dbReference type="PANTHER" id="PTHR33202:SF19">
    <property type="entry name" value="FERRIC UPTAKE REGULATION PROTEIN"/>
    <property type="match status" value="1"/>
</dbReference>
<evidence type="ECO:0000256" key="5">
    <source>
        <dbReference type="ARBA" id="ARBA00023125"/>
    </source>
</evidence>
<evidence type="ECO:0000256" key="8">
    <source>
        <dbReference type="PIRSR" id="PIRSR602481-2"/>
    </source>
</evidence>
<dbReference type="InterPro" id="IPR036388">
    <property type="entry name" value="WH-like_DNA-bd_sf"/>
</dbReference>
<dbReference type="CDD" id="cd07153">
    <property type="entry name" value="Fur_like"/>
    <property type="match status" value="1"/>
</dbReference>
<dbReference type="GO" id="GO:0008270">
    <property type="term" value="F:zinc ion binding"/>
    <property type="evidence" value="ECO:0007669"/>
    <property type="project" value="TreeGrafter"/>
</dbReference>
<evidence type="ECO:0000256" key="2">
    <source>
        <dbReference type="ARBA" id="ARBA00022491"/>
    </source>
</evidence>
<dbReference type="GO" id="GO:0000976">
    <property type="term" value="F:transcription cis-regulatory region binding"/>
    <property type="evidence" value="ECO:0007669"/>
    <property type="project" value="TreeGrafter"/>
</dbReference>
<comment type="similarity">
    <text evidence="1">Belongs to the Fur family.</text>
</comment>
<dbReference type="GO" id="GO:1900376">
    <property type="term" value="P:regulation of secondary metabolite biosynthetic process"/>
    <property type="evidence" value="ECO:0007669"/>
    <property type="project" value="TreeGrafter"/>
</dbReference>
<reference evidence="10" key="1">
    <citation type="submission" date="2018-04" db="EMBL/GenBank/DDBJ databases">
        <authorList>
            <person name="Cornet L."/>
        </authorList>
    </citation>
    <scope>NUCLEOTIDE SEQUENCE [LARGE SCALE GENOMIC DNA]</scope>
</reference>
<dbReference type="EMBL" id="QBMN01000205">
    <property type="protein sequence ID" value="PZO34489.1"/>
    <property type="molecule type" value="Genomic_DNA"/>
</dbReference>
<dbReference type="Pfam" id="PF01475">
    <property type="entry name" value="FUR"/>
    <property type="match status" value="1"/>
</dbReference>
<accession>A0A2W4VXN1</accession>
<evidence type="ECO:0000256" key="6">
    <source>
        <dbReference type="ARBA" id="ARBA00023163"/>
    </source>
</evidence>
<dbReference type="GO" id="GO:0003700">
    <property type="term" value="F:DNA-binding transcription factor activity"/>
    <property type="evidence" value="ECO:0007669"/>
    <property type="project" value="InterPro"/>
</dbReference>
<gene>
    <name evidence="9" type="ORF">DCF17_20365</name>
</gene>
<feature type="binding site" evidence="8">
    <location>
        <position position="112"/>
    </location>
    <ligand>
        <name>Fe cation</name>
        <dbReference type="ChEBI" id="CHEBI:24875"/>
    </ligand>
</feature>
<organism evidence="9 10">
    <name type="scientific">Shackletoniella antarctica</name>
    <dbReference type="NCBI Taxonomy" id="268115"/>
    <lineage>
        <taxon>Bacteria</taxon>
        <taxon>Bacillati</taxon>
        <taxon>Cyanobacteriota</taxon>
        <taxon>Cyanophyceae</taxon>
        <taxon>Oculatellales</taxon>
        <taxon>Oculatellaceae</taxon>
        <taxon>Shackletoniella</taxon>
    </lineage>
</organism>
<feature type="binding site" evidence="7">
    <location>
        <position position="80"/>
    </location>
    <ligand>
        <name>Zn(2+)</name>
        <dbReference type="ChEBI" id="CHEBI:29105"/>
    </ligand>
</feature>
<evidence type="ECO:0000313" key="9">
    <source>
        <dbReference type="EMBL" id="PZO34489.1"/>
    </source>
</evidence>
<name>A0A2W4VXN1_9CYAN</name>
<feature type="binding site" evidence="7">
    <location>
        <position position="120"/>
    </location>
    <ligand>
        <name>Zn(2+)</name>
        <dbReference type="ChEBI" id="CHEBI:29105"/>
    </ligand>
</feature>
<evidence type="ECO:0000256" key="7">
    <source>
        <dbReference type="PIRSR" id="PIRSR602481-1"/>
    </source>
</evidence>
<sequence length="144" mass="16173">MVRRTRSQDKVLTVLKGLSKPISAQDLYVEMRQDGNTTGLATVYRSLDALKLEGAVQMRTLPSGEALYSLPQEDRHHLTCLQCGSTIAIDQCPVHDLEQQLHKAHEFKIFYHTLEFFGLCPRCQGSLAIAQSSPDDHGCDTHRH</sequence>
<feature type="binding site" evidence="7">
    <location>
        <position position="83"/>
    </location>
    <ligand>
        <name>Zn(2+)</name>
        <dbReference type="ChEBI" id="CHEBI:29105"/>
    </ligand>
</feature>
<dbReference type="Proteomes" id="UP000249081">
    <property type="component" value="Unassembled WGS sequence"/>
</dbReference>
<keyword evidence="7" id="KW-0479">Metal-binding</keyword>
<dbReference type="Gene3D" id="1.10.10.10">
    <property type="entry name" value="Winged helix-like DNA-binding domain superfamily/Winged helix DNA-binding domain"/>
    <property type="match status" value="1"/>
</dbReference>
<keyword evidence="4" id="KW-0805">Transcription regulation</keyword>
<keyword evidence="6" id="KW-0804">Transcription</keyword>
<keyword evidence="2" id="KW-0678">Repressor</keyword>
<evidence type="ECO:0000256" key="1">
    <source>
        <dbReference type="ARBA" id="ARBA00007957"/>
    </source>
</evidence>
<dbReference type="Gene3D" id="3.30.1490.190">
    <property type="match status" value="1"/>
</dbReference>